<evidence type="ECO:0000256" key="1">
    <source>
        <dbReference type="ARBA" id="ARBA00007422"/>
    </source>
</evidence>
<dbReference type="PROSITE" id="PS00171">
    <property type="entry name" value="TIM_1"/>
    <property type="match status" value="1"/>
</dbReference>
<dbReference type="Gene3D" id="3.20.20.70">
    <property type="entry name" value="Aldolase class I"/>
    <property type="match status" value="1"/>
</dbReference>
<protein>
    <recommendedName>
        <fullName evidence="7">Triosephosphate isomerase</fullName>
    </recommendedName>
</protein>
<dbReference type="Gramene" id="Kaladp0055s0212.1.v1.1">
    <property type="protein sequence ID" value="Kaladp0055s0212.1.v1.1"/>
    <property type="gene ID" value="Kaladp0055s0212.v1.1"/>
</dbReference>
<sequence length="310" mass="33017">MALSLSSSQLAGPYTGLRSATPFDHSPSSVSLAQHVQSGVRLASARKGCRGVAAMAGTGKFFVGGNWKCNGTKDSIKKLVSDLNSATFEPDVDIVVAPPFVYLDLVKNTLTDRIEVSAQNSWVGKGGAFTGEISVEQLKDIGVQWVILGHSERRHIIGEKDEFIGKKAAYALSEGLKVIACIGELLEEREAGKTFDVCFQQLKAYADFVPSWDDIVIAYEPVWAIGTGKVASPEQAQEVHVALRDWLKKNVSAEVASKTRIIYGGSVNGGNSAELAKKEDIDGFLVGGASLKGPEFATIVNSVTAKKVAA</sequence>
<dbReference type="InterPro" id="IPR022896">
    <property type="entry name" value="TrioseP_Isoase_bac/euk"/>
</dbReference>
<dbReference type="InterPro" id="IPR035990">
    <property type="entry name" value="TIM_sf"/>
</dbReference>
<dbReference type="NCBIfam" id="TIGR00419">
    <property type="entry name" value="tim"/>
    <property type="match status" value="1"/>
</dbReference>
<dbReference type="OMA" id="STYCPQF"/>
<dbReference type="GO" id="GO:0005829">
    <property type="term" value="C:cytosol"/>
    <property type="evidence" value="ECO:0007669"/>
    <property type="project" value="TreeGrafter"/>
</dbReference>
<dbReference type="GO" id="GO:0019563">
    <property type="term" value="P:glycerol catabolic process"/>
    <property type="evidence" value="ECO:0007669"/>
    <property type="project" value="TreeGrafter"/>
</dbReference>
<dbReference type="GO" id="GO:0006096">
    <property type="term" value="P:glycolytic process"/>
    <property type="evidence" value="ECO:0007669"/>
    <property type="project" value="InterPro"/>
</dbReference>
<dbReference type="CDD" id="cd00311">
    <property type="entry name" value="TIM"/>
    <property type="match status" value="1"/>
</dbReference>
<comment type="subunit">
    <text evidence="2">Homodimer.</text>
</comment>
<accession>A0A7N0U6K1</accession>
<dbReference type="AlphaFoldDB" id="A0A7N0U6K1"/>
<dbReference type="FunFam" id="3.20.20.70:FF:000025">
    <property type="entry name" value="Triosephosphate isomerase"/>
    <property type="match status" value="1"/>
</dbReference>
<dbReference type="InterPro" id="IPR020861">
    <property type="entry name" value="Triosephosphate_isomerase_AS"/>
</dbReference>
<comment type="pathway">
    <text evidence="4">Carbohydrate biosynthesis.</text>
</comment>
<dbReference type="PANTHER" id="PTHR21139">
    <property type="entry name" value="TRIOSEPHOSPHATE ISOMERASE"/>
    <property type="match status" value="1"/>
</dbReference>
<dbReference type="Pfam" id="PF00121">
    <property type="entry name" value="TIM"/>
    <property type="match status" value="1"/>
</dbReference>
<dbReference type="Proteomes" id="UP000594263">
    <property type="component" value="Unplaced"/>
</dbReference>
<dbReference type="PANTHER" id="PTHR21139:SF2">
    <property type="entry name" value="TRIOSEPHOSPHATE ISOMERASE"/>
    <property type="match status" value="1"/>
</dbReference>
<evidence type="ECO:0000256" key="2">
    <source>
        <dbReference type="ARBA" id="ARBA00011738"/>
    </source>
</evidence>
<evidence type="ECO:0000256" key="4">
    <source>
        <dbReference type="ARBA" id="ARBA00024331"/>
    </source>
</evidence>
<dbReference type="EnsemblPlants" id="Kaladp0055s0212.1.v1.1">
    <property type="protein sequence ID" value="Kaladp0055s0212.1.v1.1"/>
    <property type="gene ID" value="Kaladp0055s0212.v1.1"/>
</dbReference>
<dbReference type="HAMAP" id="MF_00147_B">
    <property type="entry name" value="TIM_B"/>
    <property type="match status" value="1"/>
</dbReference>
<dbReference type="PROSITE" id="PS51440">
    <property type="entry name" value="TIM_2"/>
    <property type="match status" value="1"/>
</dbReference>
<keyword evidence="6" id="KW-1185">Reference proteome</keyword>
<organism evidence="5 6">
    <name type="scientific">Kalanchoe fedtschenkoi</name>
    <name type="common">Lavender scallops</name>
    <name type="synonym">South American air plant</name>
    <dbReference type="NCBI Taxonomy" id="63787"/>
    <lineage>
        <taxon>Eukaryota</taxon>
        <taxon>Viridiplantae</taxon>
        <taxon>Streptophyta</taxon>
        <taxon>Embryophyta</taxon>
        <taxon>Tracheophyta</taxon>
        <taxon>Spermatophyta</taxon>
        <taxon>Magnoliopsida</taxon>
        <taxon>eudicotyledons</taxon>
        <taxon>Gunneridae</taxon>
        <taxon>Pentapetalae</taxon>
        <taxon>Saxifragales</taxon>
        <taxon>Crassulaceae</taxon>
        <taxon>Kalanchoe</taxon>
    </lineage>
</organism>
<reference evidence="5" key="1">
    <citation type="submission" date="2021-01" db="UniProtKB">
        <authorList>
            <consortium name="EnsemblPlants"/>
        </authorList>
    </citation>
    <scope>IDENTIFICATION</scope>
</reference>
<comment type="similarity">
    <text evidence="1">Belongs to the triosephosphate isomerase family.</text>
</comment>
<evidence type="ECO:0000313" key="5">
    <source>
        <dbReference type="EnsemblPlants" id="Kaladp0055s0212.1.v1.1"/>
    </source>
</evidence>
<dbReference type="GO" id="GO:0046166">
    <property type="term" value="P:glyceraldehyde-3-phosphate biosynthetic process"/>
    <property type="evidence" value="ECO:0007669"/>
    <property type="project" value="TreeGrafter"/>
</dbReference>
<name>A0A7N0U6K1_KALFE</name>
<keyword evidence="3" id="KW-0413">Isomerase</keyword>
<dbReference type="SUPFAM" id="SSF51351">
    <property type="entry name" value="Triosephosphate isomerase (TIM)"/>
    <property type="match status" value="1"/>
</dbReference>
<dbReference type="GO" id="GO:0006094">
    <property type="term" value="P:gluconeogenesis"/>
    <property type="evidence" value="ECO:0007669"/>
    <property type="project" value="TreeGrafter"/>
</dbReference>
<dbReference type="InterPro" id="IPR000652">
    <property type="entry name" value="Triosephosphate_isomerase"/>
</dbReference>
<evidence type="ECO:0008006" key="7">
    <source>
        <dbReference type="Google" id="ProtNLM"/>
    </source>
</evidence>
<proteinExistence type="inferred from homology"/>
<dbReference type="GO" id="GO:0004807">
    <property type="term" value="F:triose-phosphate isomerase activity"/>
    <property type="evidence" value="ECO:0007669"/>
    <property type="project" value="InterPro"/>
</dbReference>
<evidence type="ECO:0000256" key="3">
    <source>
        <dbReference type="ARBA" id="ARBA00023235"/>
    </source>
</evidence>
<evidence type="ECO:0000313" key="6">
    <source>
        <dbReference type="Proteomes" id="UP000594263"/>
    </source>
</evidence>
<dbReference type="InterPro" id="IPR013785">
    <property type="entry name" value="Aldolase_TIM"/>
</dbReference>